<keyword evidence="2" id="KW-1185">Reference proteome</keyword>
<geneLocation type="plasmid" evidence="1 2">
    <name>unnamed</name>
</geneLocation>
<dbReference type="EMBL" id="CP065749">
    <property type="protein sequence ID" value="QPS85066.1"/>
    <property type="molecule type" value="Genomic_DNA"/>
</dbReference>
<dbReference type="KEGG" id="dla:I6G47_33530"/>
<proteinExistence type="predicted"/>
<evidence type="ECO:0000313" key="2">
    <source>
        <dbReference type="Proteomes" id="UP000595064"/>
    </source>
</evidence>
<dbReference type="Gene3D" id="3.40.50.300">
    <property type="entry name" value="P-loop containing nucleotide triphosphate hydrolases"/>
    <property type="match status" value="1"/>
</dbReference>
<name>A0A7T2YZV8_9BURK</name>
<reference evidence="1 2" key="1">
    <citation type="submission" date="2020-12" db="EMBL/GenBank/DDBJ databases">
        <title>FDA dAtabase for Regulatory Grade micrObial Sequences (FDA-ARGOS): Supporting development and validation of Infectious Disease Dx tests.</title>
        <authorList>
            <person name="Sproer C."/>
            <person name="Gronow S."/>
            <person name="Severitt S."/>
            <person name="Schroder I."/>
            <person name="Tallon L."/>
            <person name="Sadzewicz L."/>
            <person name="Zhao X."/>
            <person name="Boylan J."/>
            <person name="Ott S."/>
            <person name="Bowen H."/>
            <person name="Vavikolanu K."/>
            <person name="Mehta A."/>
            <person name="Aluvathingal J."/>
            <person name="Nadendla S."/>
            <person name="Lowell S."/>
            <person name="Myers T."/>
            <person name="Yan Y."/>
            <person name="Sichtig H."/>
        </authorList>
    </citation>
    <scope>NUCLEOTIDE SEQUENCE [LARGE SCALE GENOMIC DNA]</scope>
    <source>
        <strain evidence="1 2">FDAARGOS_890</strain>
        <plasmid evidence="1 2">unnamed</plasmid>
    </source>
</reference>
<dbReference type="NCBIfam" id="NF033429">
    <property type="entry name" value="ImuA_translesion"/>
    <property type="match status" value="1"/>
</dbReference>
<organism evidence="1 2">
    <name type="scientific">Delftia lacustris</name>
    <dbReference type="NCBI Taxonomy" id="558537"/>
    <lineage>
        <taxon>Bacteria</taxon>
        <taxon>Pseudomonadati</taxon>
        <taxon>Pseudomonadota</taxon>
        <taxon>Betaproteobacteria</taxon>
        <taxon>Burkholderiales</taxon>
        <taxon>Comamonadaceae</taxon>
        <taxon>Delftia</taxon>
    </lineage>
</organism>
<dbReference type="AlphaFoldDB" id="A0A7T2YZV8"/>
<keyword evidence="1" id="KW-0614">Plasmid</keyword>
<gene>
    <name evidence="1" type="primary">imuA</name>
    <name evidence="1" type="ORF">I6G47_33530</name>
</gene>
<dbReference type="RefSeq" id="WP_143044578.1">
    <property type="nucleotide sequence ID" value="NZ_CP065749.1"/>
</dbReference>
<protein>
    <submittedName>
        <fullName evidence="1">Translesion DNA synthesis-associated protein ImuA</fullName>
    </submittedName>
</protein>
<dbReference type="SUPFAM" id="SSF52540">
    <property type="entry name" value="P-loop containing nucleoside triphosphate hydrolases"/>
    <property type="match status" value="1"/>
</dbReference>
<dbReference type="InterPro" id="IPR027417">
    <property type="entry name" value="P-loop_NTPase"/>
</dbReference>
<dbReference type="Proteomes" id="UP000595064">
    <property type="component" value="Plasmid unnamed"/>
</dbReference>
<evidence type="ECO:0000313" key="1">
    <source>
        <dbReference type="EMBL" id="QPS85066.1"/>
    </source>
</evidence>
<sequence>MLHEPSNPIRCSAAFDRWQLPTHVAEAVWRGSELGAAAGRTVPSGHPALDAALPGQGWPTACLSDVLMPQAAVCEWRLLGPSLAALLAEKGSCLYLVAPPKQPHAMGLAQLGVKPEQLVWIDAKGPADRLWVTEQLLKSDPVGAVLAWLPQARPEQIRRLQLNAHSCDAPVFLFRPETAVRDTSAAPLRLSVKPGMGWQIDVQIIKRRGAPLEDMLHLDAMPSNLGIVIPPRLRNLAQPALIPGSEVTHVLGRFSPAQLDGLRVAN</sequence>
<dbReference type="InterPro" id="IPR047610">
    <property type="entry name" value="ImuA_translesion"/>
</dbReference>
<accession>A0A7T2YZV8</accession>